<evidence type="ECO:0000313" key="2">
    <source>
        <dbReference type="EMBL" id="KAL1527047.1"/>
    </source>
</evidence>
<dbReference type="PANTHER" id="PTHR45153:SF1">
    <property type="entry name" value="TETRATRICOPEPTIDE REPEAT PROTEIN 16"/>
    <property type="match status" value="1"/>
</dbReference>
<dbReference type="SUPFAM" id="SSF81901">
    <property type="entry name" value="HCP-like"/>
    <property type="match status" value="1"/>
</dbReference>
<reference evidence="2 3" key="1">
    <citation type="journal article" date="2024" name="Science">
        <title>Giant polyketide synthase enzymes in the biosynthesis of giant marine polyether toxins.</title>
        <authorList>
            <person name="Fallon T.R."/>
            <person name="Shende V.V."/>
            <person name="Wierzbicki I.H."/>
            <person name="Pendleton A.L."/>
            <person name="Watervoot N.F."/>
            <person name="Auber R.P."/>
            <person name="Gonzalez D.J."/>
            <person name="Wisecaver J.H."/>
            <person name="Moore B.S."/>
        </authorList>
    </citation>
    <scope>NUCLEOTIDE SEQUENCE [LARGE SCALE GENOMIC DNA]</scope>
    <source>
        <strain evidence="2 3">12B1</strain>
    </source>
</reference>
<dbReference type="Gene3D" id="1.25.40.10">
    <property type="entry name" value="Tetratricopeptide repeat domain"/>
    <property type="match status" value="4"/>
</dbReference>
<comment type="caution">
    <text evidence="2">The sequence shown here is derived from an EMBL/GenBank/DDBJ whole genome shotgun (WGS) entry which is preliminary data.</text>
</comment>
<protein>
    <recommendedName>
        <fullName evidence="4">UDP-N-acetylglucosamine--peptide N-acetylglucosaminyltransferase SPINDLY</fullName>
    </recommendedName>
</protein>
<proteinExistence type="predicted"/>
<evidence type="ECO:0000313" key="3">
    <source>
        <dbReference type="Proteomes" id="UP001515480"/>
    </source>
</evidence>
<keyword evidence="1" id="KW-0802">TPR repeat</keyword>
<dbReference type="Pfam" id="PF13432">
    <property type="entry name" value="TPR_16"/>
    <property type="match status" value="1"/>
</dbReference>
<sequence>MQSLSRVKAQRLRELASNALAQHKYSEAIAHLNAAVWLCQGNADLYEMCAQAYVGLCDVHSALLNYRRALKLTPTDGKENACNDEQRRAEALAHLLDVRAVAMLEEGSFSLALTLLSEAVTLSPMESSFRLHRAIALSCLEQYGEALQDLDACINSHPPSADVHYLRAKLHLMRKELSAARRAVDAAVELEPNHAASKELLDTMVDSSEVYAEEATKLMLLGQPEDATLNLTHAMQLQPRKPELRVRRAAALRQQGKLQEAILDLERAISDSTCSFSGATSMLIQTYNDLGVRLASQQLCADAIRWFDRAIDLDDTDSAFFLNRADCHQTLGNTAEALSDLEQAHNLSAHDPQTQWNIRTRLAMVHNQRGTQLFNFSDPRRAAVEFSRAIECNPKIARFYTNRADAMMMLNGFTSARDDLLAALQLNPNESRARELLDSMCPS</sequence>
<dbReference type="InterPro" id="IPR011990">
    <property type="entry name" value="TPR-like_helical_dom_sf"/>
</dbReference>
<dbReference type="AlphaFoldDB" id="A0AB34K126"/>
<keyword evidence="3" id="KW-1185">Reference proteome</keyword>
<organism evidence="2 3">
    <name type="scientific">Prymnesium parvum</name>
    <name type="common">Toxic golden alga</name>
    <dbReference type="NCBI Taxonomy" id="97485"/>
    <lineage>
        <taxon>Eukaryota</taxon>
        <taxon>Haptista</taxon>
        <taxon>Haptophyta</taxon>
        <taxon>Prymnesiophyceae</taxon>
        <taxon>Prymnesiales</taxon>
        <taxon>Prymnesiaceae</taxon>
        <taxon>Prymnesium</taxon>
    </lineage>
</organism>
<dbReference type="Proteomes" id="UP001515480">
    <property type="component" value="Unassembled WGS sequence"/>
</dbReference>
<gene>
    <name evidence="2" type="ORF">AB1Y20_015733</name>
</gene>
<feature type="repeat" description="TPR" evidence="1">
    <location>
        <begin position="43"/>
        <end position="76"/>
    </location>
</feature>
<dbReference type="SUPFAM" id="SSF48452">
    <property type="entry name" value="TPR-like"/>
    <property type="match status" value="1"/>
</dbReference>
<dbReference type="PANTHER" id="PTHR45153">
    <property type="entry name" value="TETRATRICOPEPTIDE REPEAT PROTEIN 16"/>
    <property type="match status" value="1"/>
</dbReference>
<dbReference type="EMBL" id="JBGBPQ010000003">
    <property type="protein sequence ID" value="KAL1527047.1"/>
    <property type="molecule type" value="Genomic_DNA"/>
</dbReference>
<name>A0AB34K126_PRYPA</name>
<dbReference type="SMART" id="SM00028">
    <property type="entry name" value="TPR"/>
    <property type="match status" value="10"/>
</dbReference>
<accession>A0AB34K126</accession>
<evidence type="ECO:0008006" key="4">
    <source>
        <dbReference type="Google" id="ProtNLM"/>
    </source>
</evidence>
<dbReference type="InterPro" id="IPR019734">
    <property type="entry name" value="TPR_rpt"/>
</dbReference>
<feature type="repeat" description="TPR" evidence="1">
    <location>
        <begin position="161"/>
        <end position="194"/>
    </location>
</feature>
<evidence type="ECO:0000256" key="1">
    <source>
        <dbReference type="PROSITE-ProRule" id="PRU00339"/>
    </source>
</evidence>
<dbReference type="PROSITE" id="PS50005">
    <property type="entry name" value="TPR"/>
    <property type="match status" value="2"/>
</dbReference>